<dbReference type="SUPFAM" id="SSF57997">
    <property type="entry name" value="Tropomyosin"/>
    <property type="match status" value="1"/>
</dbReference>
<dbReference type="EMBL" id="CM032183">
    <property type="protein sequence ID" value="KAG7095325.1"/>
    <property type="molecule type" value="Genomic_DNA"/>
</dbReference>
<dbReference type="RefSeq" id="XP_043011795.1">
    <property type="nucleotide sequence ID" value="XM_043150705.1"/>
</dbReference>
<comment type="caution">
    <text evidence="2">The sequence shown here is derived from an EMBL/GenBank/DDBJ whole genome shotgun (WGS) entry which is preliminary data.</text>
</comment>
<evidence type="ECO:0000256" key="1">
    <source>
        <dbReference type="SAM" id="Coils"/>
    </source>
</evidence>
<feature type="coiled-coil region" evidence="1">
    <location>
        <begin position="32"/>
        <end position="151"/>
    </location>
</feature>
<keyword evidence="1" id="KW-0175">Coiled coil</keyword>
<name>A0A9P7S4V9_9AGAR</name>
<keyword evidence="3" id="KW-1185">Reference proteome</keyword>
<dbReference type="Proteomes" id="UP001049176">
    <property type="component" value="Chromosome 3"/>
</dbReference>
<gene>
    <name evidence="2" type="ORF">E1B28_006090</name>
</gene>
<evidence type="ECO:0000313" key="3">
    <source>
        <dbReference type="Proteomes" id="UP001049176"/>
    </source>
</evidence>
<dbReference type="AlphaFoldDB" id="A0A9P7S4V9"/>
<proteinExistence type="predicted"/>
<dbReference type="OrthoDB" id="2971000at2759"/>
<reference evidence="2" key="1">
    <citation type="journal article" date="2021" name="Genome Biol. Evol.">
        <title>The assembled and annotated genome of the fairy-ring fungus Marasmius oreades.</title>
        <authorList>
            <person name="Hiltunen M."/>
            <person name="Ament-Velasquez S.L."/>
            <person name="Johannesson H."/>
        </authorList>
    </citation>
    <scope>NUCLEOTIDE SEQUENCE</scope>
    <source>
        <strain evidence="2">03SP1</strain>
    </source>
</reference>
<protein>
    <submittedName>
        <fullName evidence="2">Uncharacterized protein</fullName>
    </submittedName>
</protein>
<dbReference type="KEGG" id="more:E1B28_006090"/>
<organism evidence="2 3">
    <name type="scientific">Marasmius oreades</name>
    <name type="common">fairy-ring Marasmius</name>
    <dbReference type="NCBI Taxonomy" id="181124"/>
    <lineage>
        <taxon>Eukaryota</taxon>
        <taxon>Fungi</taxon>
        <taxon>Dikarya</taxon>
        <taxon>Basidiomycota</taxon>
        <taxon>Agaricomycotina</taxon>
        <taxon>Agaricomycetes</taxon>
        <taxon>Agaricomycetidae</taxon>
        <taxon>Agaricales</taxon>
        <taxon>Marasmiineae</taxon>
        <taxon>Marasmiaceae</taxon>
        <taxon>Marasmius</taxon>
    </lineage>
</organism>
<dbReference type="Gene3D" id="1.20.5.340">
    <property type="match status" value="1"/>
</dbReference>
<sequence>MMPIDGRLVDNYVARTRPDLHNMLNTLGQHIRSELTLENARLEERVSTLQGQLVSVDTQLSGTKLKLDEANSKIADMDGKLVDAHTKVDEMENELQELRRSNAEMKRELEQAKKRWRGIVLPGYHEMELEREKLRRKLEKKEDEVVFYKLKTKAARKLVKKAAYVLKEDDVVVYRRPGSRSSVSSESSCYLQYARRRI</sequence>
<accession>A0A9P7S4V9</accession>
<dbReference type="GeneID" id="66075166"/>
<evidence type="ECO:0000313" key="2">
    <source>
        <dbReference type="EMBL" id="KAG7095325.1"/>
    </source>
</evidence>